<evidence type="ECO:0000259" key="6">
    <source>
        <dbReference type="Pfam" id="PF00149"/>
    </source>
</evidence>
<protein>
    <submittedName>
        <fullName evidence="8">Bifunctional UDP-sugar hydrolase/5'-nucleotidase UshA</fullName>
        <ecNumber evidence="8">3.1.3.5</ecNumber>
        <ecNumber evidence="8">3.6.1.45</ecNumber>
    </submittedName>
</protein>
<dbReference type="InterPro" id="IPR029052">
    <property type="entry name" value="Metallo-depent_PP-like"/>
</dbReference>
<dbReference type="EC" id="3.1.3.5" evidence="8"/>
<evidence type="ECO:0000313" key="9">
    <source>
        <dbReference type="Proteomes" id="UP001595621"/>
    </source>
</evidence>
<dbReference type="EMBL" id="JBHRTD010000012">
    <property type="protein sequence ID" value="MFC3138435.1"/>
    <property type="molecule type" value="Genomic_DNA"/>
</dbReference>
<dbReference type="Proteomes" id="UP001595621">
    <property type="component" value="Unassembled WGS sequence"/>
</dbReference>
<keyword evidence="3" id="KW-0732">Signal</keyword>
<evidence type="ECO:0000256" key="3">
    <source>
        <dbReference type="ARBA" id="ARBA00022729"/>
    </source>
</evidence>
<dbReference type="InterPro" id="IPR004843">
    <property type="entry name" value="Calcineurin-like_PHP"/>
</dbReference>
<dbReference type="Gene3D" id="3.60.21.10">
    <property type="match status" value="1"/>
</dbReference>
<dbReference type="PROSITE" id="PS51257">
    <property type="entry name" value="PROKAR_LIPOPROTEIN"/>
    <property type="match status" value="1"/>
</dbReference>
<dbReference type="PANTHER" id="PTHR11575:SF46">
    <property type="entry name" value="PROTEIN USHA"/>
    <property type="match status" value="1"/>
</dbReference>
<evidence type="ECO:0000259" key="7">
    <source>
        <dbReference type="Pfam" id="PF02872"/>
    </source>
</evidence>
<dbReference type="RefSeq" id="WP_248935666.1">
    <property type="nucleotide sequence ID" value="NZ_JAKILF010000003.1"/>
</dbReference>
<dbReference type="PRINTS" id="PR01607">
    <property type="entry name" value="APYRASEFAMLY"/>
</dbReference>
<evidence type="ECO:0000256" key="4">
    <source>
        <dbReference type="ARBA" id="ARBA00022741"/>
    </source>
</evidence>
<proteinExistence type="inferred from homology"/>
<keyword evidence="5 8" id="KW-0378">Hydrolase</keyword>
<evidence type="ECO:0000256" key="5">
    <source>
        <dbReference type="RuleBase" id="RU362119"/>
    </source>
</evidence>
<dbReference type="SUPFAM" id="SSF55816">
    <property type="entry name" value="5'-nucleotidase (syn. UDP-sugar hydrolase), C-terminal domain"/>
    <property type="match status" value="1"/>
</dbReference>
<dbReference type="PANTHER" id="PTHR11575">
    <property type="entry name" value="5'-NUCLEOTIDASE-RELATED"/>
    <property type="match status" value="1"/>
</dbReference>
<name>A0ABV7GAR8_9GAMM</name>
<dbReference type="Pfam" id="PF02872">
    <property type="entry name" value="5_nucleotid_C"/>
    <property type="match status" value="1"/>
</dbReference>
<evidence type="ECO:0000256" key="2">
    <source>
        <dbReference type="ARBA" id="ARBA00022723"/>
    </source>
</evidence>
<dbReference type="SUPFAM" id="SSF56300">
    <property type="entry name" value="Metallo-dependent phosphatases"/>
    <property type="match status" value="1"/>
</dbReference>
<reference evidence="9" key="1">
    <citation type="journal article" date="2019" name="Int. J. Syst. Evol. Microbiol.">
        <title>The Global Catalogue of Microorganisms (GCM) 10K type strain sequencing project: providing services to taxonomists for standard genome sequencing and annotation.</title>
        <authorList>
            <consortium name="The Broad Institute Genomics Platform"/>
            <consortium name="The Broad Institute Genome Sequencing Center for Infectious Disease"/>
            <person name="Wu L."/>
            <person name="Ma J."/>
        </authorList>
    </citation>
    <scope>NUCLEOTIDE SEQUENCE [LARGE SCALE GENOMIC DNA]</scope>
    <source>
        <strain evidence="9">KCTC 52277</strain>
    </source>
</reference>
<dbReference type="Gene3D" id="3.90.780.10">
    <property type="entry name" value="5'-Nucleotidase, C-terminal domain"/>
    <property type="match status" value="1"/>
</dbReference>
<dbReference type="InterPro" id="IPR006146">
    <property type="entry name" value="5'-Nucleotdase_CS"/>
</dbReference>
<dbReference type="NCBIfam" id="NF007109">
    <property type="entry name" value="PRK09558.1"/>
    <property type="match status" value="1"/>
</dbReference>
<gene>
    <name evidence="8" type="primary">ushA</name>
    <name evidence="8" type="ORF">ACFOE0_09590</name>
</gene>
<keyword evidence="9" id="KW-1185">Reference proteome</keyword>
<comment type="similarity">
    <text evidence="1 5">Belongs to the 5'-nucleotidase family.</text>
</comment>
<dbReference type="Pfam" id="PF00149">
    <property type="entry name" value="Metallophos"/>
    <property type="match status" value="1"/>
</dbReference>
<dbReference type="InterPro" id="IPR008334">
    <property type="entry name" value="5'-Nucleotdase_C"/>
</dbReference>
<sequence length="572" mass="61727">MSVFSPRVAGTGLGLLIAALLGGCQSAPSPQNCAQAGDACVKFSLLHTNDHHGRFWRNKDDEYGMAARKTLVAQQRAAIEASGGASLLLSGGDINTGVPESDMQDAVPDFIGMNLIGYDAMAVGNHEFDNDLDVLNMQQELATFPMLAANIYRRDEHGLISAERYFEPYRIFDLNGVRVAVVGMTTKDTAHLVHPDNVASVYFADPITEMPKVLNELKASGEQVDLVFALTHMGHYADGNHGSEAPGDVMMARALPVGHLHGVIGGHSQNPVCMEPEGNRYADFKPGDDCLPDNQNGTWIMQAQEWGKYVGRADFGFYQGKVELLNYRLIPVNLKVKDASGNTVLATAEIPEDADVLATLSPYQQTGQELLDKRIAQSTTFFDGERASVRSRQTNLGHLLGEAFRTHKLINADFAVVNSGGIRASLQQGEISYRDVLTVQPFGNFITRASMSGAELESYLGKLTGLTGGGFAQLSNIRLDVNCDAGTVDIHDIAGKGFSRDGQYTFAISGFSAAGGDGYPKINSVNMQQTDAEMLKAYLQSLGQVTDEGFSLENKVKYFSGGKQVFNCAAMP</sequence>
<dbReference type="InterPro" id="IPR036907">
    <property type="entry name" value="5'-Nucleotdase_C_sf"/>
</dbReference>
<accession>A0ABV7GAR8</accession>
<organism evidence="8 9">
    <name type="scientific">Shewanella submarina</name>
    <dbReference type="NCBI Taxonomy" id="2016376"/>
    <lineage>
        <taxon>Bacteria</taxon>
        <taxon>Pseudomonadati</taxon>
        <taxon>Pseudomonadota</taxon>
        <taxon>Gammaproteobacteria</taxon>
        <taxon>Alteromonadales</taxon>
        <taxon>Shewanellaceae</taxon>
        <taxon>Shewanella</taxon>
    </lineage>
</organism>
<feature type="domain" description="5'-Nucleotidase C-terminal" evidence="7">
    <location>
        <begin position="375"/>
        <end position="521"/>
    </location>
</feature>
<keyword evidence="2" id="KW-0479">Metal-binding</keyword>
<dbReference type="GO" id="GO:0008768">
    <property type="term" value="F:UDP-sugar diphosphatase activity"/>
    <property type="evidence" value="ECO:0007669"/>
    <property type="project" value="UniProtKB-EC"/>
</dbReference>
<dbReference type="GO" id="GO:0008253">
    <property type="term" value="F:5'-nucleotidase activity"/>
    <property type="evidence" value="ECO:0007669"/>
    <property type="project" value="UniProtKB-EC"/>
</dbReference>
<dbReference type="InterPro" id="IPR006179">
    <property type="entry name" value="5_nucleotidase/apyrase"/>
</dbReference>
<evidence type="ECO:0000256" key="1">
    <source>
        <dbReference type="ARBA" id="ARBA00006654"/>
    </source>
</evidence>
<comment type="caution">
    <text evidence="8">The sequence shown here is derived from an EMBL/GenBank/DDBJ whole genome shotgun (WGS) entry which is preliminary data.</text>
</comment>
<feature type="domain" description="Calcineurin-like phosphoesterase" evidence="6">
    <location>
        <begin position="44"/>
        <end position="268"/>
    </location>
</feature>
<dbReference type="PROSITE" id="PS00786">
    <property type="entry name" value="5_NUCLEOTIDASE_2"/>
    <property type="match status" value="1"/>
</dbReference>
<keyword evidence="4 5" id="KW-0547">Nucleotide-binding</keyword>
<dbReference type="EC" id="3.6.1.45" evidence="8"/>
<evidence type="ECO:0000313" key="8">
    <source>
        <dbReference type="EMBL" id="MFC3138435.1"/>
    </source>
</evidence>